<comment type="caution">
    <text evidence="6">Lacks conserved residue(s) required for the propagation of feature annotation.</text>
</comment>
<dbReference type="GO" id="GO:0015267">
    <property type="term" value="F:channel activity"/>
    <property type="evidence" value="ECO:0007669"/>
    <property type="project" value="InterPro"/>
</dbReference>
<evidence type="ECO:0000313" key="9">
    <source>
        <dbReference type="Proteomes" id="UP000287033"/>
    </source>
</evidence>
<dbReference type="SUPFAM" id="SSF81338">
    <property type="entry name" value="Aquaporin-like"/>
    <property type="match status" value="1"/>
</dbReference>
<evidence type="ECO:0000256" key="5">
    <source>
        <dbReference type="ARBA" id="ARBA00023136"/>
    </source>
</evidence>
<dbReference type="Pfam" id="PF00230">
    <property type="entry name" value="MIP"/>
    <property type="match status" value="1"/>
</dbReference>
<dbReference type="PRINTS" id="PR00783">
    <property type="entry name" value="MINTRINSICP"/>
</dbReference>
<gene>
    <name evidence="8" type="ORF">chiPu_0013878</name>
</gene>
<comment type="similarity">
    <text evidence="2">Belongs to the MIP/aquaporin (TC 1.A.8) family. AQP11/AQP12 subfamily.</text>
</comment>
<dbReference type="AlphaFoldDB" id="A0A401SYC8"/>
<evidence type="ECO:0000256" key="7">
    <source>
        <dbReference type="RuleBase" id="RU000477"/>
    </source>
</evidence>
<dbReference type="InterPro" id="IPR016697">
    <property type="entry name" value="Aquaporin_11/12"/>
</dbReference>
<keyword evidence="5 6" id="KW-0472">Membrane</keyword>
<protein>
    <recommendedName>
        <fullName evidence="6">Aquaporin</fullName>
    </recommendedName>
</protein>
<comment type="subcellular location">
    <subcellularLocation>
        <location evidence="1">Membrane</location>
        <topology evidence="1">Multi-pass membrane protein</topology>
    </subcellularLocation>
</comment>
<evidence type="ECO:0000313" key="8">
    <source>
        <dbReference type="EMBL" id="GCC35395.1"/>
    </source>
</evidence>
<dbReference type="STRING" id="137246.A0A401SYC8"/>
<proteinExistence type="inferred from homology"/>
<dbReference type="OrthoDB" id="9894770at2759"/>
<evidence type="ECO:0000256" key="2">
    <source>
        <dbReference type="ARBA" id="ARBA00005900"/>
    </source>
</evidence>
<dbReference type="PANTHER" id="PTHR21191:SF7">
    <property type="entry name" value="AQUAPORIN-11"/>
    <property type="match status" value="1"/>
</dbReference>
<keyword evidence="3 6" id="KW-0812">Transmembrane</keyword>
<sequence>MENVLVSFSVLAGTVTVCEVLRHIARQLLWPRWGRAKGRLSRIPGAEPPNLEVAVELFSTLQLCICTHELRLLGSSGLLGSTLGLALTYLVTLVHVSTFGCATCNPVSCLERYLYGQSNGQITAAKLLAQLTAASVARRLVELVWALEMSDLHWYHHQHQYKCTSALNTTAGNGLVAEFTCAFILRAALFRFHLLNQRHKIHMVATLITFFVYAAGDLTGAVFNPALAYSITFNCEGNTYPEYCFVYWLGPLMGAMTAVLLFERKSVDDADTRSTTGETKEKRS</sequence>
<evidence type="ECO:0000256" key="3">
    <source>
        <dbReference type="ARBA" id="ARBA00022692"/>
    </source>
</evidence>
<accession>A0A401SYC8</accession>
<dbReference type="InterPro" id="IPR051883">
    <property type="entry name" value="AQP11/12_channel"/>
</dbReference>
<evidence type="ECO:0000256" key="4">
    <source>
        <dbReference type="ARBA" id="ARBA00022989"/>
    </source>
</evidence>
<keyword evidence="9" id="KW-1185">Reference proteome</keyword>
<dbReference type="InterPro" id="IPR000425">
    <property type="entry name" value="MIP"/>
</dbReference>
<dbReference type="PANTHER" id="PTHR21191">
    <property type="entry name" value="AQUAPORIN"/>
    <property type="match status" value="1"/>
</dbReference>
<name>A0A401SYC8_CHIPU</name>
<dbReference type="PIRSF" id="PIRSF017529">
    <property type="entry name" value="Aquaporin_11/12"/>
    <property type="match status" value="1"/>
</dbReference>
<organism evidence="8 9">
    <name type="scientific">Chiloscyllium punctatum</name>
    <name type="common">Brownbanded bambooshark</name>
    <name type="synonym">Hemiscyllium punctatum</name>
    <dbReference type="NCBI Taxonomy" id="137246"/>
    <lineage>
        <taxon>Eukaryota</taxon>
        <taxon>Metazoa</taxon>
        <taxon>Chordata</taxon>
        <taxon>Craniata</taxon>
        <taxon>Vertebrata</taxon>
        <taxon>Chondrichthyes</taxon>
        <taxon>Elasmobranchii</taxon>
        <taxon>Galeomorphii</taxon>
        <taxon>Galeoidea</taxon>
        <taxon>Orectolobiformes</taxon>
        <taxon>Hemiscylliidae</taxon>
        <taxon>Chiloscyllium</taxon>
    </lineage>
</organism>
<keyword evidence="7" id="KW-0813">Transport</keyword>
<feature type="transmembrane region" description="Helical" evidence="6">
    <location>
        <begin position="201"/>
        <end position="225"/>
    </location>
</feature>
<keyword evidence="4 6" id="KW-1133">Transmembrane helix</keyword>
<dbReference type="Gene3D" id="1.20.1080.10">
    <property type="entry name" value="Glycerol uptake facilitator protein"/>
    <property type="match status" value="1"/>
</dbReference>
<reference evidence="8 9" key="1">
    <citation type="journal article" date="2018" name="Nat. Ecol. Evol.">
        <title>Shark genomes provide insights into elasmobranch evolution and the origin of vertebrates.</title>
        <authorList>
            <person name="Hara Y"/>
            <person name="Yamaguchi K"/>
            <person name="Onimaru K"/>
            <person name="Kadota M"/>
            <person name="Koyanagi M"/>
            <person name="Keeley SD"/>
            <person name="Tatsumi K"/>
            <person name="Tanaka K"/>
            <person name="Motone F"/>
            <person name="Kageyama Y"/>
            <person name="Nozu R"/>
            <person name="Adachi N"/>
            <person name="Nishimura O"/>
            <person name="Nakagawa R"/>
            <person name="Tanegashima C"/>
            <person name="Kiyatake I"/>
            <person name="Matsumoto R"/>
            <person name="Murakumo K"/>
            <person name="Nishida K"/>
            <person name="Terakita A"/>
            <person name="Kuratani S"/>
            <person name="Sato K"/>
            <person name="Hyodo S Kuraku.S."/>
        </authorList>
    </citation>
    <scope>NUCLEOTIDE SEQUENCE [LARGE SCALE GENOMIC DNA]</scope>
</reference>
<dbReference type="EMBL" id="BEZZ01000694">
    <property type="protein sequence ID" value="GCC35395.1"/>
    <property type="molecule type" value="Genomic_DNA"/>
</dbReference>
<dbReference type="InterPro" id="IPR023271">
    <property type="entry name" value="Aquaporin-like"/>
</dbReference>
<dbReference type="Proteomes" id="UP000287033">
    <property type="component" value="Unassembled WGS sequence"/>
</dbReference>
<feature type="transmembrane region" description="Helical" evidence="6">
    <location>
        <begin position="245"/>
        <end position="262"/>
    </location>
</feature>
<dbReference type="OMA" id="EHFTVYW"/>
<dbReference type="GO" id="GO:0005737">
    <property type="term" value="C:cytoplasm"/>
    <property type="evidence" value="ECO:0007669"/>
    <property type="project" value="TreeGrafter"/>
</dbReference>
<evidence type="ECO:0000256" key="6">
    <source>
        <dbReference type="PIRNR" id="PIRNR017529"/>
    </source>
</evidence>
<evidence type="ECO:0000256" key="1">
    <source>
        <dbReference type="ARBA" id="ARBA00004141"/>
    </source>
</evidence>
<comment type="caution">
    <text evidence="8">The sequence shown here is derived from an EMBL/GenBank/DDBJ whole genome shotgun (WGS) entry which is preliminary data.</text>
</comment>
<dbReference type="GO" id="GO:0016020">
    <property type="term" value="C:membrane"/>
    <property type="evidence" value="ECO:0007669"/>
    <property type="project" value="UniProtKB-SubCell"/>
</dbReference>